<comment type="subcellular location">
    <subcellularLocation>
        <location evidence="1">Cytoplasm</location>
    </subcellularLocation>
</comment>
<sequence length="532" mass="57706">MLRTLKPANPRTSRALSTAQIRTSNTSPALSFRSLLSALRSQNDLIDITQPTSPDLEIAALTRRVYETHSPAPLFHNVTGTDPKTNLFKILGAPVGLRADPATRFGRIALQLNLPVTSTPLDILEKLISAKHSTPIPPVHVPSASAPCKENILHGSQIDMTKWPIPRLHPLDGGTYLSTYGFHILQSPDKAWTSWSISRTMHVANEPRTLVSPIMPGQHIAQVHQMWADQGAKDTPWALVLGGPPAAAFVGGMPLPSYVSEDGYIGALCGSPLEVVKCETNDLYVPANAEIVLEGRISTTEKVGEGPMAEYHGYGFPDEAVPEPRMEVDCVTYRHDPVVPICVAGFAPDETHTVWGAAISAEILDALRGAEVPVTMAWMPYEAQCCWVVVSVDVAGLGRMGIGKEELSRRVGEVVFGTHAGWEAPKVLVVGDDVDVTDIGQVVWALATRYRPGVDEMVFGEVSGLPMIPYMTRASRKEVPNPGKGGKSVVNLLLSAEFEGKRPWVPAGFEGLYSEEVKGRVLGRWEELFGKQ</sequence>
<dbReference type="GO" id="GO:0005737">
    <property type="term" value="C:cytoplasm"/>
    <property type="evidence" value="ECO:0007669"/>
    <property type="project" value="UniProtKB-SubCell"/>
</dbReference>
<dbReference type="PANTHER" id="PTHR30108">
    <property type="entry name" value="3-OCTAPRENYL-4-HYDROXYBENZOATE CARBOXY-LYASE-RELATED"/>
    <property type="match status" value="1"/>
</dbReference>
<dbReference type="PANTHER" id="PTHR30108:SF17">
    <property type="entry name" value="FERULIC ACID DECARBOXYLASE 1"/>
    <property type="match status" value="1"/>
</dbReference>
<comment type="catalytic activity">
    <reaction evidence="1">
        <text>(E)-cinnamate + H(+) = styrene + CO2</text>
        <dbReference type="Rhea" id="RHEA:46920"/>
        <dbReference type="ChEBI" id="CHEBI:15378"/>
        <dbReference type="ChEBI" id="CHEBI:15669"/>
        <dbReference type="ChEBI" id="CHEBI:16526"/>
        <dbReference type="ChEBI" id="CHEBI:27452"/>
        <dbReference type="EC" id="4.1.1.102"/>
    </reaction>
</comment>
<dbReference type="InterPro" id="IPR032903">
    <property type="entry name" value="FDC-like"/>
</dbReference>
<dbReference type="NCBIfam" id="TIGR00148">
    <property type="entry name" value="UbiD family decarboxylase"/>
    <property type="match status" value="1"/>
</dbReference>
<evidence type="ECO:0000259" key="3">
    <source>
        <dbReference type="Pfam" id="PF01977"/>
    </source>
</evidence>
<evidence type="ECO:0000256" key="1">
    <source>
        <dbReference type="HAMAP-Rule" id="MF_03196"/>
    </source>
</evidence>
<gene>
    <name evidence="1" type="primary">FDC1</name>
    <name evidence="6" type="ORF">BO78DRAFT_434547</name>
</gene>
<keyword evidence="7" id="KW-1185">Reference proteome</keyword>
<dbReference type="VEuPathDB" id="FungiDB:BO78DRAFT_434547"/>
<comment type="cofactor">
    <cofactor evidence="1">
        <name>Mn(2+)</name>
        <dbReference type="ChEBI" id="CHEBI:29035"/>
    </cofactor>
</comment>
<dbReference type="GO" id="GO:0016831">
    <property type="term" value="F:carboxy-lyase activity"/>
    <property type="evidence" value="ECO:0007669"/>
    <property type="project" value="UniProtKB-UniRule"/>
</dbReference>
<keyword evidence="1" id="KW-0456">Lyase</keyword>
<dbReference type="Proteomes" id="UP000248423">
    <property type="component" value="Unassembled WGS sequence"/>
</dbReference>
<feature type="domain" description="3-octaprenyl-4-hydroxybenzoate carboxy-lyase-like Rift-related" evidence="3">
    <location>
        <begin position="141"/>
        <end position="345"/>
    </location>
</feature>
<keyword evidence="1" id="KW-0210">Decarboxylase</keyword>
<evidence type="ECO:0000313" key="6">
    <source>
        <dbReference type="EMBL" id="PYI00245.1"/>
    </source>
</evidence>
<comment type="caution">
    <text evidence="1">Lacks conserved residue(s) required for the propagation of feature annotation.</text>
</comment>
<feature type="binding site" evidence="1">
    <location>
        <position position="261"/>
    </location>
    <ligand>
        <name>Mn(2+)</name>
        <dbReference type="ChEBI" id="CHEBI:29035"/>
    </ligand>
</feature>
<comment type="subunit">
    <text evidence="1">Homodimer. May form higher order oligomers.</text>
</comment>
<dbReference type="Pfam" id="PF20696">
    <property type="entry name" value="UbiD_C"/>
    <property type="match status" value="1"/>
</dbReference>
<dbReference type="EC" id="4.1.1.102" evidence="1"/>
<comment type="cofactor">
    <cofactor evidence="1">
        <name>prenylated FMN</name>
        <dbReference type="ChEBI" id="CHEBI:87746"/>
    </cofactor>
    <text evidence="1">Binds 1 prenylated FMN per subunit.</text>
</comment>
<name>A0A319DVQ7_ASPSB</name>
<evidence type="ECO:0000259" key="4">
    <source>
        <dbReference type="Pfam" id="PF20695"/>
    </source>
</evidence>
<feature type="binding site" evidence="1">
    <location>
        <begin position="218"/>
        <end position="219"/>
    </location>
    <ligand>
        <name>prenylated FMN</name>
        <dbReference type="ChEBI" id="CHEBI:87746"/>
    </ligand>
</feature>
<comment type="similarity">
    <text evidence="1">Belongs to the UbiD family. UbiD-like/FDC subfamily.</text>
</comment>
<feature type="binding site" evidence="1">
    <location>
        <begin position="194"/>
        <end position="199"/>
    </location>
    <ligand>
        <name>prenylated FMN</name>
        <dbReference type="ChEBI" id="CHEBI:87746"/>
    </ligand>
</feature>
<dbReference type="GO" id="GO:0046281">
    <property type="term" value="P:cinnamic acid catabolic process"/>
    <property type="evidence" value="ECO:0007669"/>
    <property type="project" value="UniProtKB-UniRule"/>
</dbReference>
<dbReference type="GO" id="GO:0033494">
    <property type="term" value="P:ferulate metabolic process"/>
    <property type="evidence" value="ECO:0007669"/>
    <property type="project" value="UniProtKB-UniRule"/>
</dbReference>
<dbReference type="GO" id="GO:0046872">
    <property type="term" value="F:metal ion binding"/>
    <property type="evidence" value="ECO:0007669"/>
    <property type="project" value="UniProtKB-KW"/>
</dbReference>
<keyword evidence="1" id="KW-0479">Metal-binding</keyword>
<feature type="domain" description="3-octaprenyl-4-hydroxybenzoate carboxy-lyase-like C-terminal" evidence="5">
    <location>
        <begin position="352"/>
        <end position="490"/>
    </location>
</feature>
<dbReference type="STRING" id="1448318.A0A319DVQ7"/>
<dbReference type="SUPFAM" id="SSF143968">
    <property type="entry name" value="UbiD C-terminal domain-like"/>
    <property type="match status" value="1"/>
</dbReference>
<dbReference type="OrthoDB" id="4878259at2759"/>
<proteinExistence type="inferred from homology"/>
<keyword evidence="1" id="KW-0464">Manganese</keyword>
<reference evidence="6 7" key="1">
    <citation type="submission" date="2018-02" db="EMBL/GenBank/DDBJ databases">
        <title>The genomes of Aspergillus section Nigri reveals drivers in fungal speciation.</title>
        <authorList>
            <consortium name="DOE Joint Genome Institute"/>
            <person name="Vesth T.C."/>
            <person name="Nybo J."/>
            <person name="Theobald S."/>
            <person name="Brandl J."/>
            <person name="Frisvad J.C."/>
            <person name="Nielsen K.F."/>
            <person name="Lyhne E.K."/>
            <person name="Kogle M.E."/>
            <person name="Kuo A."/>
            <person name="Riley R."/>
            <person name="Clum A."/>
            <person name="Nolan M."/>
            <person name="Lipzen A."/>
            <person name="Salamov A."/>
            <person name="Henrissat B."/>
            <person name="Wiebenga A."/>
            <person name="De vries R.P."/>
            <person name="Grigoriev I.V."/>
            <person name="Mortensen U.H."/>
            <person name="Andersen M.R."/>
            <person name="Baker S.E."/>
        </authorList>
    </citation>
    <scope>NUCLEOTIDE SEQUENCE [LARGE SCALE GENOMIC DNA]</scope>
    <source>
        <strain evidence="6 7">CBS 121057</strain>
    </source>
</reference>
<evidence type="ECO:0000256" key="2">
    <source>
        <dbReference type="SAM" id="MobiDB-lite"/>
    </source>
</evidence>
<dbReference type="AlphaFoldDB" id="A0A319DVQ7"/>
<dbReference type="Pfam" id="PF01977">
    <property type="entry name" value="UbiD"/>
    <property type="match status" value="1"/>
</dbReference>
<accession>A0A319DVQ7</accession>
<dbReference type="Pfam" id="PF20695">
    <property type="entry name" value="UbiD_N"/>
    <property type="match status" value="1"/>
</dbReference>
<feature type="region of interest" description="Disordered" evidence="2">
    <location>
        <begin position="1"/>
        <end position="20"/>
    </location>
</feature>
<dbReference type="InterPro" id="IPR002830">
    <property type="entry name" value="UbiD"/>
</dbReference>
<dbReference type="HAMAP" id="MF_01983">
    <property type="entry name" value="UbiD_FDC"/>
    <property type="match status" value="1"/>
</dbReference>
<keyword evidence="1" id="KW-0963">Cytoplasm</keyword>
<dbReference type="Gene3D" id="3.40.1670.10">
    <property type="entry name" value="UbiD C-terminal domain-like"/>
    <property type="match status" value="1"/>
</dbReference>
<feature type="compositionally biased region" description="Polar residues" evidence="2">
    <location>
        <begin position="10"/>
        <end position="20"/>
    </location>
</feature>
<evidence type="ECO:0000313" key="7">
    <source>
        <dbReference type="Proteomes" id="UP000248423"/>
    </source>
</evidence>
<comment type="function">
    <text evidence="1">Catalyzes the reversible decarboxylation of aromatic carboxylic acids like ferulic acid, p-coumaric acid or cinnamic acid, producing the corresponding vinyl derivatives 4-vinylphenol, 4-vinylguaiacol, and styrene, respectively, which play the role of aroma metabolites.</text>
</comment>
<feature type="binding site" evidence="1">
    <location>
        <position position="219"/>
    </location>
    <ligand>
        <name>Mn(2+)</name>
        <dbReference type="ChEBI" id="CHEBI:29035"/>
    </ligand>
</feature>
<organism evidence="6 7">
    <name type="scientific">Aspergillus sclerotiicarbonarius (strain CBS 121057 / IBT 28362)</name>
    <dbReference type="NCBI Taxonomy" id="1448318"/>
    <lineage>
        <taxon>Eukaryota</taxon>
        <taxon>Fungi</taxon>
        <taxon>Dikarya</taxon>
        <taxon>Ascomycota</taxon>
        <taxon>Pezizomycotina</taxon>
        <taxon>Eurotiomycetes</taxon>
        <taxon>Eurotiomycetidae</taxon>
        <taxon>Eurotiales</taxon>
        <taxon>Aspergillaceae</taxon>
        <taxon>Aspergillus</taxon>
        <taxon>Aspergillus subgen. Circumdati</taxon>
    </lineage>
</organism>
<dbReference type="InterPro" id="IPR049381">
    <property type="entry name" value="UbiD-like_C"/>
</dbReference>
<comment type="catalytic activity">
    <reaction evidence="1">
        <text>(E)-4-coumarate + H(+) = 4-vinylphenol + CO2</text>
        <dbReference type="Rhea" id="RHEA:33227"/>
        <dbReference type="ChEBI" id="CHEBI:1883"/>
        <dbReference type="ChEBI" id="CHEBI:12876"/>
        <dbReference type="ChEBI" id="CHEBI:15378"/>
        <dbReference type="ChEBI" id="CHEBI:16526"/>
        <dbReference type="EC" id="4.1.1.102"/>
    </reaction>
</comment>
<dbReference type="InterPro" id="IPR049383">
    <property type="entry name" value="UbiD-like_N"/>
</dbReference>
<feature type="domain" description="3-octaprenyl-4-hydroxybenzoate carboxy-lyase-like N-terminal" evidence="4">
    <location>
        <begin position="36"/>
        <end position="126"/>
    </location>
</feature>
<protein>
    <recommendedName>
        <fullName evidence="1">Ferulic acid decarboxylase 1</fullName>
        <ecNumber evidence="1">4.1.1.102</ecNumber>
    </recommendedName>
    <alternativeName>
        <fullName evidence="1">Phenacrylate decarboxylase</fullName>
    </alternativeName>
</protein>
<evidence type="ECO:0000259" key="5">
    <source>
        <dbReference type="Pfam" id="PF20696"/>
    </source>
</evidence>
<dbReference type="EMBL" id="KZ826468">
    <property type="protein sequence ID" value="PYI00245.1"/>
    <property type="molecule type" value="Genomic_DNA"/>
</dbReference>
<feature type="binding site" evidence="1">
    <location>
        <position position="261"/>
    </location>
    <ligand>
        <name>prenylated FMN</name>
        <dbReference type="ChEBI" id="CHEBI:87746"/>
    </ligand>
</feature>
<feature type="active site" description="Proton donor" evidence="1">
    <location>
        <position position="310"/>
    </location>
</feature>
<dbReference type="SUPFAM" id="SSF50475">
    <property type="entry name" value="FMN-binding split barrel"/>
    <property type="match status" value="1"/>
</dbReference>
<comment type="catalytic activity">
    <reaction evidence="1">
        <text>(E)-ferulate + H(+) = 2-methoxy-4-vinylphenol + CO2</text>
        <dbReference type="Rhea" id="RHEA:33807"/>
        <dbReference type="ChEBI" id="CHEBI:15378"/>
        <dbReference type="ChEBI" id="CHEBI:16526"/>
        <dbReference type="ChEBI" id="CHEBI:29749"/>
        <dbReference type="ChEBI" id="CHEBI:42438"/>
        <dbReference type="EC" id="4.1.1.102"/>
    </reaction>
</comment>
<dbReference type="InterPro" id="IPR048304">
    <property type="entry name" value="UbiD_Rift_dom"/>
</dbReference>